<name>A0ACB7WMW2_DIOAL</name>
<evidence type="ECO:0000313" key="1">
    <source>
        <dbReference type="EMBL" id="KAH7689328.1"/>
    </source>
</evidence>
<organism evidence="1 2">
    <name type="scientific">Dioscorea alata</name>
    <name type="common">Purple yam</name>
    <dbReference type="NCBI Taxonomy" id="55571"/>
    <lineage>
        <taxon>Eukaryota</taxon>
        <taxon>Viridiplantae</taxon>
        <taxon>Streptophyta</taxon>
        <taxon>Embryophyta</taxon>
        <taxon>Tracheophyta</taxon>
        <taxon>Spermatophyta</taxon>
        <taxon>Magnoliopsida</taxon>
        <taxon>Liliopsida</taxon>
        <taxon>Dioscoreales</taxon>
        <taxon>Dioscoreaceae</taxon>
        <taxon>Dioscorea</taxon>
    </lineage>
</organism>
<proteinExistence type="predicted"/>
<gene>
    <name evidence="1" type="ORF">IHE45_03G090300</name>
</gene>
<dbReference type="EMBL" id="CM037013">
    <property type="protein sequence ID" value="KAH7689328.1"/>
    <property type="molecule type" value="Genomic_DNA"/>
</dbReference>
<sequence length="922" mass="98217">MSLLGDLWGGDGGCGDDARGSSSGGTSSQQAGGGKRALRRQDTTYVQAVCSSPSGDRVPEEPRMPLSDSAASRDLNSVGTAWTLVQNKKRKSVSPRTSAGVGAVRVGSKRQRSPMSNSDRCSRCFRTSHSTADCRHQVVCRRCECAGHVAVNCPLETRGSPHRKKNRLRPRMSPEKGGSVSLSLPNSQGSNSEVLGRPSSSQAKLSIPIPREAEEIRDNLEMVAILSLRSGQISENVLAEAIPNILNIPLKGPITPVNDDNYIIPLGSKDEVKMACSLGVFELSSKQGLCSMSISPWSADFGTLGRASGIAQWVLIWNIPLHGWCRNVISEILRPLGDLVALSKTSRPNKSFISALVRRKPEVVLPFEIDLSYGMRCYNVIITGDKGEFPRFRRDLGRFVLPVPSDEPPISIATRTVARDPSADDRLVPPISKTAGKTPTSSLSASRSRDSRMDDGAPLPAVECNSRGGEARRRPVTVALPRHGGGSSHATWKRLRSDGPKRSQSQTAGQWRERVHPPVRDQPMHGEPKGTRVAPLVDKLGIAVGPPLVRANEVSRARDGNSSPRAVEVKKLDNVDLGSTSAGPAHKTVPSLGVLDSHTHGSCVGPLVFDGPSKLDQAEKGFSSGPIVMVKHPELGQAIPMLGSNVEKGSSSGPALDGPSPIHSSLGKNPTMLDSGPPDTEGDSSTWVPLSSEQLFLGIPGADLSVVSKPPSVTPPSGFSWQFIAGLWSLVPSVALLQLRPAPPAPPVSSIGVLIAQSPAAADVAVIDRHIGSSSGDAVSGGDIPEVDYGTDESETDFEKSIRALLPGLDSENVQELPPANTGARRSERQRKPSSRWTEDAGFIPEPPRSAKKKDTRDELREGTSSNPLLINDWTIAQLASYCSACGIDFSTADDHKIACLEHIRMLEKTRSAPSKGSAETS</sequence>
<accession>A0ACB7WMW2</accession>
<reference evidence="2" key="1">
    <citation type="journal article" date="2022" name="Nat. Commun.">
        <title>Chromosome evolution and the genetic basis of agronomically important traits in greater yam.</title>
        <authorList>
            <person name="Bredeson J.V."/>
            <person name="Lyons J.B."/>
            <person name="Oniyinde I.O."/>
            <person name="Okereke N.R."/>
            <person name="Kolade O."/>
            <person name="Nnabue I."/>
            <person name="Nwadili C.O."/>
            <person name="Hribova E."/>
            <person name="Parker M."/>
            <person name="Nwogha J."/>
            <person name="Shu S."/>
            <person name="Carlson J."/>
            <person name="Kariba R."/>
            <person name="Muthemba S."/>
            <person name="Knop K."/>
            <person name="Barton G.J."/>
            <person name="Sherwood A.V."/>
            <person name="Lopez-Montes A."/>
            <person name="Asiedu R."/>
            <person name="Jamnadass R."/>
            <person name="Muchugi A."/>
            <person name="Goodstein D."/>
            <person name="Egesi C.N."/>
            <person name="Featherston J."/>
            <person name="Asfaw A."/>
            <person name="Simpson G.G."/>
            <person name="Dolezel J."/>
            <person name="Hendre P.S."/>
            <person name="Van Deynze A."/>
            <person name="Kumar P.L."/>
            <person name="Obidiegwu J.E."/>
            <person name="Bhattacharjee R."/>
            <person name="Rokhsar D.S."/>
        </authorList>
    </citation>
    <scope>NUCLEOTIDE SEQUENCE [LARGE SCALE GENOMIC DNA]</scope>
    <source>
        <strain evidence="2">cv. TDa95/00328</strain>
    </source>
</reference>
<dbReference type="Proteomes" id="UP000827976">
    <property type="component" value="Chromosome 3"/>
</dbReference>
<evidence type="ECO:0000313" key="2">
    <source>
        <dbReference type="Proteomes" id="UP000827976"/>
    </source>
</evidence>
<protein>
    <submittedName>
        <fullName evidence="1">Zinc finger CCHC-type protein</fullName>
    </submittedName>
</protein>
<keyword evidence="2" id="KW-1185">Reference proteome</keyword>
<comment type="caution">
    <text evidence="1">The sequence shown here is derived from an EMBL/GenBank/DDBJ whole genome shotgun (WGS) entry which is preliminary data.</text>
</comment>